<feature type="region of interest" description="Disordered" evidence="1">
    <location>
        <begin position="263"/>
        <end position="326"/>
    </location>
</feature>
<dbReference type="EMBL" id="SRPW01004805">
    <property type="protein sequence ID" value="KAG5980161.1"/>
    <property type="molecule type" value="Genomic_DNA"/>
</dbReference>
<name>A0A9P7N0M2_9HYPO</name>
<evidence type="ECO:0000313" key="3">
    <source>
        <dbReference type="Proteomes" id="UP000748025"/>
    </source>
</evidence>
<proteinExistence type="predicted"/>
<evidence type="ECO:0000256" key="1">
    <source>
        <dbReference type="SAM" id="MobiDB-lite"/>
    </source>
</evidence>
<feature type="compositionally biased region" description="Polar residues" evidence="1">
    <location>
        <begin position="270"/>
        <end position="294"/>
    </location>
</feature>
<dbReference type="AlphaFoldDB" id="A0A9P7N0M2"/>
<keyword evidence="3" id="KW-1185">Reference proteome</keyword>
<dbReference type="OrthoDB" id="4961108at2759"/>
<feature type="non-terminal residue" evidence="2">
    <location>
        <position position="340"/>
    </location>
</feature>
<sequence>MALTIPTPEGPLKSITFLGDRMDWPAWYDDVTDIAQALDIWKYVNPDSQHDLREPARPSLPTRPVLKSVVQREPFETDKMFDARLRQEQNAHALAVSEYDVLCQQFRIDTRRYVAALAEHAAARDHLQQLYRIIFRSIPDRYRAYLKLDAAKTPRAMILSLRGRITPPSDKDRAHAALRTYNSRLNVQPTDDKQSFVDAIAVATVELHRFKGDGFDEGTAVKDLLRSLQLLDEEFADIWLRKEGRRAVLDIVEDFKHKLRREDGKGVVSGHQQEQQWGNHISNGKVSRPKSASESVGGAPSISTAVNGNHNGRDHDDDSFAPSRSTEHHDIIGYFNPVLD</sequence>
<evidence type="ECO:0000313" key="2">
    <source>
        <dbReference type="EMBL" id="KAG5980161.1"/>
    </source>
</evidence>
<organism evidence="2 3">
    <name type="scientific">Claviceps pusilla</name>
    <dbReference type="NCBI Taxonomy" id="123648"/>
    <lineage>
        <taxon>Eukaryota</taxon>
        <taxon>Fungi</taxon>
        <taxon>Dikarya</taxon>
        <taxon>Ascomycota</taxon>
        <taxon>Pezizomycotina</taxon>
        <taxon>Sordariomycetes</taxon>
        <taxon>Hypocreomycetidae</taxon>
        <taxon>Hypocreales</taxon>
        <taxon>Clavicipitaceae</taxon>
        <taxon>Claviceps</taxon>
    </lineage>
</organism>
<protein>
    <submittedName>
        <fullName evidence="2">Uncharacterized protein</fullName>
    </submittedName>
</protein>
<reference evidence="2" key="1">
    <citation type="journal article" date="2020" name="bioRxiv">
        <title>Whole genome comparisons of ergot fungi reveals the divergence and evolution of species within the genus Claviceps are the result of varying mechanisms driving genome evolution and host range expansion.</title>
        <authorList>
            <person name="Wyka S.A."/>
            <person name="Mondo S.J."/>
            <person name="Liu M."/>
            <person name="Dettman J."/>
            <person name="Nalam V."/>
            <person name="Broders K.D."/>
        </authorList>
    </citation>
    <scope>NUCLEOTIDE SEQUENCE</scope>
    <source>
        <strain evidence="2">CCC 602</strain>
    </source>
</reference>
<accession>A0A9P7N0M2</accession>
<gene>
    <name evidence="2" type="ORF">E4U43_006770</name>
</gene>
<comment type="caution">
    <text evidence="2">The sequence shown here is derived from an EMBL/GenBank/DDBJ whole genome shotgun (WGS) entry which is preliminary data.</text>
</comment>
<dbReference type="Proteomes" id="UP000748025">
    <property type="component" value="Unassembled WGS sequence"/>
</dbReference>